<dbReference type="SUPFAM" id="SSF161070">
    <property type="entry name" value="SNF-like"/>
    <property type="match status" value="1"/>
</dbReference>
<evidence type="ECO:0000256" key="6">
    <source>
        <dbReference type="ARBA" id="ARBA00022970"/>
    </source>
</evidence>
<dbReference type="PANTHER" id="PTHR11616">
    <property type="entry name" value="SODIUM/CHLORIDE DEPENDENT TRANSPORTER"/>
    <property type="match status" value="1"/>
</dbReference>
<dbReference type="InterPro" id="IPR000175">
    <property type="entry name" value="Na/ntran_symport"/>
</dbReference>
<reference evidence="18" key="1">
    <citation type="submission" date="2025-08" db="UniProtKB">
        <authorList>
            <consortium name="RefSeq"/>
        </authorList>
    </citation>
    <scope>IDENTIFICATION</scope>
    <source>
        <tissue evidence="18">Muscle</tissue>
    </source>
</reference>
<accession>A0ABM1RW38</accession>
<feature type="transmembrane region" description="Helical" evidence="15">
    <location>
        <begin position="65"/>
        <end position="83"/>
    </location>
</feature>
<dbReference type="Pfam" id="PF00209">
    <property type="entry name" value="SNF"/>
    <property type="match status" value="1"/>
</dbReference>
<keyword evidence="9" id="KW-0406">Ion transport</keyword>
<evidence type="ECO:0000313" key="17">
    <source>
        <dbReference type="Proteomes" id="UP000694941"/>
    </source>
</evidence>
<keyword evidence="6" id="KW-0029">Amino-acid transport</keyword>
<evidence type="ECO:0000256" key="16">
    <source>
        <dbReference type="SAM" id="SignalP"/>
    </source>
</evidence>
<evidence type="ECO:0000256" key="4">
    <source>
        <dbReference type="ARBA" id="ARBA00022692"/>
    </source>
</evidence>
<evidence type="ECO:0000313" key="18">
    <source>
        <dbReference type="RefSeq" id="XP_022235593.1"/>
    </source>
</evidence>
<keyword evidence="8" id="KW-0915">Sodium</keyword>
<evidence type="ECO:0000256" key="1">
    <source>
        <dbReference type="ARBA" id="ARBA00004141"/>
    </source>
</evidence>
<comment type="subcellular location">
    <subcellularLocation>
        <location evidence="1">Membrane</location>
        <topology evidence="1">Multi-pass membrane protein</topology>
    </subcellularLocation>
</comment>
<evidence type="ECO:0000256" key="10">
    <source>
        <dbReference type="ARBA" id="ARBA00023136"/>
    </source>
</evidence>
<keyword evidence="12" id="KW-0739">Sodium transport</keyword>
<evidence type="ECO:0000256" key="14">
    <source>
        <dbReference type="ARBA" id="ARBA00040215"/>
    </source>
</evidence>
<protein>
    <recommendedName>
        <fullName evidence="14">Sodium-dependent nutrient amino acid transporter 1</fullName>
    </recommendedName>
</protein>
<dbReference type="Proteomes" id="UP000694941">
    <property type="component" value="Unplaced"/>
</dbReference>
<keyword evidence="10 15" id="KW-0472">Membrane</keyword>
<evidence type="ECO:0000256" key="2">
    <source>
        <dbReference type="ARBA" id="ARBA00006459"/>
    </source>
</evidence>
<proteinExistence type="inferred from homology"/>
<evidence type="ECO:0000256" key="15">
    <source>
        <dbReference type="SAM" id="Phobius"/>
    </source>
</evidence>
<organism evidence="17 18">
    <name type="scientific">Limulus polyphemus</name>
    <name type="common">Atlantic horseshoe crab</name>
    <dbReference type="NCBI Taxonomy" id="6850"/>
    <lineage>
        <taxon>Eukaryota</taxon>
        <taxon>Metazoa</taxon>
        <taxon>Ecdysozoa</taxon>
        <taxon>Arthropoda</taxon>
        <taxon>Chelicerata</taxon>
        <taxon>Merostomata</taxon>
        <taxon>Xiphosura</taxon>
        <taxon>Limulidae</taxon>
        <taxon>Limulus</taxon>
    </lineage>
</organism>
<keyword evidence="3" id="KW-0813">Transport</keyword>
<comment type="function">
    <text evidence="13">Unusual broad substrate spectrum amino acid:sodium cotransporter that promotes absorption of the D isomers of essential amino acids. Neutral amino acids are the preferred substrates, especially methionine and phenylalanine.</text>
</comment>
<feature type="chain" id="PRO_5045273193" description="Sodium-dependent nutrient amino acid transporter 1" evidence="16">
    <location>
        <begin position="20"/>
        <end position="170"/>
    </location>
</feature>
<keyword evidence="11" id="KW-0325">Glycoprotein</keyword>
<keyword evidence="16" id="KW-0732">Signal</keyword>
<dbReference type="PANTHER" id="PTHR11616:SF321">
    <property type="entry name" value="SODIUM-DEPENDENT NUTRIENT AMINO ACID TRANSPORTER 1-RELATED"/>
    <property type="match status" value="1"/>
</dbReference>
<comment type="similarity">
    <text evidence="2">Belongs to the sodium:neurotransmitter symporter (SNF) (TC 2.A.22) family.</text>
</comment>
<sequence length="170" mass="19385">MSASLLYLVASIWSPLPWTSNTTSCNNSFPCDLVEDLQEANSSVKSYWKYFLVQFTVQEVSSVNYRFVLCLLLSWLIIFFTILKHVRSIGKVAYITTFYPCLCLVVMMISTLTKDGAGSGISYFFAPKWEKLQEKQVWCHAGLQSLLSLGVGFGQLNTYASYNRFRHNIQ</sequence>
<dbReference type="RefSeq" id="XP_022235593.1">
    <property type="nucleotide sequence ID" value="XM_022379885.1"/>
</dbReference>
<evidence type="ECO:0000256" key="9">
    <source>
        <dbReference type="ARBA" id="ARBA00023065"/>
    </source>
</evidence>
<feature type="transmembrane region" description="Helical" evidence="15">
    <location>
        <begin position="92"/>
        <end position="112"/>
    </location>
</feature>
<feature type="non-terminal residue" evidence="18">
    <location>
        <position position="170"/>
    </location>
</feature>
<evidence type="ECO:0000256" key="3">
    <source>
        <dbReference type="ARBA" id="ARBA00022448"/>
    </source>
</evidence>
<dbReference type="GeneID" id="111083387"/>
<feature type="signal peptide" evidence="16">
    <location>
        <begin position="1"/>
        <end position="19"/>
    </location>
</feature>
<evidence type="ECO:0000256" key="11">
    <source>
        <dbReference type="ARBA" id="ARBA00023180"/>
    </source>
</evidence>
<dbReference type="PROSITE" id="PS50267">
    <property type="entry name" value="NA_NEUROTRAN_SYMP_3"/>
    <property type="match status" value="1"/>
</dbReference>
<dbReference type="InterPro" id="IPR037272">
    <property type="entry name" value="SNS_sf"/>
</dbReference>
<evidence type="ECO:0000256" key="5">
    <source>
        <dbReference type="ARBA" id="ARBA00022847"/>
    </source>
</evidence>
<evidence type="ECO:0000256" key="7">
    <source>
        <dbReference type="ARBA" id="ARBA00022989"/>
    </source>
</evidence>
<keyword evidence="17" id="KW-1185">Reference proteome</keyword>
<evidence type="ECO:0000256" key="8">
    <source>
        <dbReference type="ARBA" id="ARBA00023053"/>
    </source>
</evidence>
<keyword evidence="4 15" id="KW-0812">Transmembrane</keyword>
<evidence type="ECO:0000256" key="13">
    <source>
        <dbReference type="ARBA" id="ARBA00037785"/>
    </source>
</evidence>
<evidence type="ECO:0000256" key="12">
    <source>
        <dbReference type="ARBA" id="ARBA00023201"/>
    </source>
</evidence>
<keyword evidence="5" id="KW-0769">Symport</keyword>
<gene>
    <name evidence="18" type="primary">LOC111083387</name>
</gene>
<keyword evidence="7 15" id="KW-1133">Transmembrane helix</keyword>
<name>A0ABM1RW38_LIMPO</name>